<evidence type="ECO:0000313" key="2">
    <source>
        <dbReference type="Proteomes" id="UP001141992"/>
    </source>
</evidence>
<accession>A0A9X3L024</accession>
<reference evidence="1" key="1">
    <citation type="submission" date="2022-12" db="EMBL/GenBank/DDBJ databases">
        <authorList>
            <person name="Voronina O.L."/>
            <person name="Kunda M.S."/>
            <person name="Ryzhova N."/>
            <person name="Aksenova E.I."/>
        </authorList>
    </citation>
    <scope>NUCLEOTIDE SEQUENCE</scope>
    <source>
        <strain evidence="1">SCCH136:Ach223948</strain>
    </source>
</reference>
<proteinExistence type="predicted"/>
<sequence>MSTIKVTLTRTYRNEPLAVLDGGPFVIVERTPEQLRALAAALEAVAIAAEKRPCTGRHWLPGRMEVQA</sequence>
<comment type="caution">
    <text evidence="1">The sequence shown here is derived from an EMBL/GenBank/DDBJ whole genome shotgun (WGS) entry which is preliminary data.</text>
</comment>
<dbReference type="EMBL" id="JAPZVI010000013">
    <property type="protein sequence ID" value="MCZ8403177.1"/>
    <property type="molecule type" value="Genomic_DNA"/>
</dbReference>
<name>A0A9X3L024_ALCXX</name>
<dbReference type="Proteomes" id="UP001141992">
    <property type="component" value="Unassembled WGS sequence"/>
</dbReference>
<dbReference type="AlphaFoldDB" id="A0A9X3L024"/>
<organism evidence="1 2">
    <name type="scientific">Alcaligenes xylosoxydans xylosoxydans</name>
    <name type="common">Achromobacter xylosoxidans</name>
    <dbReference type="NCBI Taxonomy" id="85698"/>
    <lineage>
        <taxon>Bacteria</taxon>
        <taxon>Pseudomonadati</taxon>
        <taxon>Pseudomonadota</taxon>
        <taxon>Betaproteobacteria</taxon>
        <taxon>Burkholderiales</taxon>
        <taxon>Alcaligenaceae</taxon>
        <taxon>Achromobacter</taxon>
    </lineage>
</organism>
<gene>
    <name evidence="1" type="ORF">O9570_17120</name>
</gene>
<protein>
    <submittedName>
        <fullName evidence="1">Uncharacterized protein</fullName>
    </submittedName>
</protein>
<evidence type="ECO:0000313" key="1">
    <source>
        <dbReference type="EMBL" id="MCZ8403177.1"/>
    </source>
</evidence>
<dbReference type="RefSeq" id="WP_076472412.1">
    <property type="nucleotide sequence ID" value="NZ_CP104835.1"/>
</dbReference>